<dbReference type="InterPro" id="IPR034015">
    <property type="entry name" value="M1_LTA4H"/>
</dbReference>
<evidence type="ECO:0000256" key="1">
    <source>
        <dbReference type="SAM" id="Phobius"/>
    </source>
</evidence>
<name>A0ABV9M899_9BACL</name>
<dbReference type="RefSeq" id="WP_377276972.1">
    <property type="nucleotide sequence ID" value="NZ_JBHSGL010000005.1"/>
</dbReference>
<keyword evidence="1" id="KW-0472">Membrane</keyword>
<organism evidence="3 4">
    <name type="scientific">Planococcus dechangensis</name>
    <dbReference type="NCBI Taxonomy" id="1176255"/>
    <lineage>
        <taxon>Bacteria</taxon>
        <taxon>Bacillati</taxon>
        <taxon>Bacillota</taxon>
        <taxon>Bacilli</taxon>
        <taxon>Bacillales</taxon>
        <taxon>Caryophanaceae</taxon>
        <taxon>Planococcus</taxon>
    </lineage>
</organism>
<evidence type="ECO:0000313" key="3">
    <source>
        <dbReference type="EMBL" id="MFC4712047.1"/>
    </source>
</evidence>
<accession>A0ABV9M899</accession>
<evidence type="ECO:0000313" key="4">
    <source>
        <dbReference type="Proteomes" id="UP001595932"/>
    </source>
</evidence>
<keyword evidence="4" id="KW-1185">Reference proteome</keyword>
<dbReference type="InterPro" id="IPR014782">
    <property type="entry name" value="Peptidase_M1_dom"/>
</dbReference>
<reference evidence="4" key="1">
    <citation type="journal article" date="2019" name="Int. J. Syst. Evol. Microbiol.">
        <title>The Global Catalogue of Microorganisms (GCM) 10K type strain sequencing project: providing services to taxonomists for standard genome sequencing and annotation.</title>
        <authorList>
            <consortium name="The Broad Institute Genomics Platform"/>
            <consortium name="The Broad Institute Genome Sequencing Center for Infectious Disease"/>
            <person name="Wu L."/>
            <person name="Ma J."/>
        </authorList>
    </citation>
    <scope>NUCLEOTIDE SEQUENCE [LARGE SCALE GENOMIC DNA]</scope>
    <source>
        <strain evidence="4">CGMCC 1.12151</strain>
    </source>
</reference>
<protein>
    <submittedName>
        <fullName evidence="3">M1 family metallopeptidase</fullName>
        <ecNumber evidence="3">3.4.11.-</ecNumber>
    </submittedName>
</protein>
<feature type="domain" description="Peptidase M1 membrane alanine aminopeptidase" evidence="2">
    <location>
        <begin position="302"/>
        <end position="456"/>
    </location>
</feature>
<dbReference type="Proteomes" id="UP001595932">
    <property type="component" value="Unassembled WGS sequence"/>
</dbReference>
<proteinExistence type="predicted"/>
<sequence length="458" mass="51962">MKNKIWILMLTLVVFMSIALIWTFNEPEIDTEEASEVMMDASYQLDVLMDETGYFQITASINVKNTSVETWNEVGFYLVPNAMSAEETEGYEDEAASVDISVVTNEGQAASYELDNNTLMIALDEALEPGDSSEVSLVYTLQLPENGMRLSQVNDNYYLAHWYPMLASFEDGWQIHDYDPKGESYATGYGEYIVRYDLPKEYLVATSAQDGPIKTSSSGTVQGDMIKDFYMAVMDPNEWDVKSRKVDDTTFRVFAPAGSDILDDTAGFAADAYSYFEEMIGDNPSKELDIIANDGYMEYPNVIEVATDEANLAYILVHEIAHQWFYLMVGNDPFNEAWLDESLTEFAMALFLSEYAGDDEIGFYGATAYADSHAAKTHANLPLNEFEESAYYATVYGEVPMILKAFFDNNGGTETAFEFLTAYYEEFQYQQVNTEDFKVFFEDYFKGDQQEFLDSWLH</sequence>
<keyword evidence="3" id="KW-0378">Hydrolase</keyword>
<keyword evidence="3" id="KW-0031">Aminopeptidase</keyword>
<dbReference type="PANTHER" id="PTHR45726">
    <property type="entry name" value="LEUKOTRIENE A-4 HYDROLASE"/>
    <property type="match status" value="1"/>
</dbReference>
<comment type="caution">
    <text evidence="3">The sequence shown here is derived from an EMBL/GenBank/DDBJ whole genome shotgun (WGS) entry which is preliminary data.</text>
</comment>
<keyword evidence="3" id="KW-0645">Protease</keyword>
<dbReference type="InterPro" id="IPR027268">
    <property type="entry name" value="Peptidase_M4/M1_CTD_sf"/>
</dbReference>
<dbReference type="PANTHER" id="PTHR45726:SF3">
    <property type="entry name" value="LEUKOTRIENE A-4 HYDROLASE"/>
    <property type="match status" value="1"/>
</dbReference>
<feature type="transmembrane region" description="Helical" evidence="1">
    <location>
        <begin position="5"/>
        <end position="24"/>
    </location>
</feature>
<dbReference type="Pfam" id="PF01433">
    <property type="entry name" value="Peptidase_M1"/>
    <property type="match status" value="1"/>
</dbReference>
<dbReference type="Gene3D" id="1.10.390.10">
    <property type="entry name" value="Neutral Protease Domain 2"/>
    <property type="match status" value="1"/>
</dbReference>
<dbReference type="SUPFAM" id="SSF55486">
    <property type="entry name" value="Metalloproteases ('zincins'), catalytic domain"/>
    <property type="match status" value="1"/>
</dbReference>
<dbReference type="EC" id="3.4.11.-" evidence="3"/>
<dbReference type="CDD" id="cd09604">
    <property type="entry name" value="M1_APN_like"/>
    <property type="match status" value="1"/>
</dbReference>
<keyword evidence="1" id="KW-0812">Transmembrane</keyword>
<keyword evidence="1" id="KW-1133">Transmembrane helix</keyword>
<dbReference type="GO" id="GO:0004177">
    <property type="term" value="F:aminopeptidase activity"/>
    <property type="evidence" value="ECO:0007669"/>
    <property type="project" value="UniProtKB-KW"/>
</dbReference>
<evidence type="ECO:0000259" key="2">
    <source>
        <dbReference type="Pfam" id="PF01433"/>
    </source>
</evidence>
<dbReference type="EMBL" id="JBHSGL010000005">
    <property type="protein sequence ID" value="MFC4712047.1"/>
    <property type="molecule type" value="Genomic_DNA"/>
</dbReference>
<gene>
    <name evidence="3" type="ORF">ACFO5U_04235</name>
</gene>